<evidence type="ECO:0000256" key="2">
    <source>
        <dbReference type="ARBA" id="ARBA00022692"/>
    </source>
</evidence>
<feature type="transmembrane region" description="Helical" evidence="6">
    <location>
        <begin position="197"/>
        <end position="219"/>
    </location>
</feature>
<evidence type="ECO:0000256" key="1">
    <source>
        <dbReference type="ARBA" id="ARBA00004141"/>
    </source>
</evidence>
<dbReference type="SUPFAM" id="SSF103473">
    <property type="entry name" value="MFS general substrate transporter"/>
    <property type="match status" value="1"/>
</dbReference>
<proteinExistence type="predicted"/>
<evidence type="ECO:0000256" key="6">
    <source>
        <dbReference type="SAM" id="Phobius"/>
    </source>
</evidence>
<evidence type="ECO:0000256" key="3">
    <source>
        <dbReference type="ARBA" id="ARBA00022989"/>
    </source>
</evidence>
<dbReference type="PROSITE" id="PS50850">
    <property type="entry name" value="MFS"/>
    <property type="match status" value="1"/>
</dbReference>
<dbReference type="InterPro" id="IPR036259">
    <property type="entry name" value="MFS_trans_sf"/>
</dbReference>
<feature type="domain" description="Major facilitator superfamily (MFS) profile" evidence="7">
    <location>
        <begin position="43"/>
        <end position="491"/>
    </location>
</feature>
<feature type="transmembrane region" description="Helical" evidence="6">
    <location>
        <begin position="466"/>
        <end position="484"/>
    </location>
</feature>
<dbReference type="CDD" id="cd06174">
    <property type="entry name" value="MFS"/>
    <property type="match status" value="1"/>
</dbReference>
<evidence type="ECO:0000256" key="4">
    <source>
        <dbReference type="ARBA" id="ARBA00023136"/>
    </source>
</evidence>
<dbReference type="PANTHER" id="PTHR23507">
    <property type="entry name" value="ZGC:174356"/>
    <property type="match status" value="1"/>
</dbReference>
<dbReference type="Pfam" id="PF07690">
    <property type="entry name" value="MFS_1"/>
    <property type="match status" value="1"/>
</dbReference>
<organism evidence="8 9">
    <name type="scientific">Cladobotryum mycophilum</name>
    <dbReference type="NCBI Taxonomy" id="491253"/>
    <lineage>
        <taxon>Eukaryota</taxon>
        <taxon>Fungi</taxon>
        <taxon>Dikarya</taxon>
        <taxon>Ascomycota</taxon>
        <taxon>Pezizomycotina</taxon>
        <taxon>Sordariomycetes</taxon>
        <taxon>Hypocreomycetidae</taxon>
        <taxon>Hypocreales</taxon>
        <taxon>Hypocreaceae</taxon>
        <taxon>Cladobotryum</taxon>
    </lineage>
</organism>
<keyword evidence="9" id="KW-1185">Reference proteome</keyword>
<feature type="transmembrane region" description="Helical" evidence="6">
    <location>
        <begin position="337"/>
        <end position="360"/>
    </location>
</feature>
<dbReference type="InterPro" id="IPR020846">
    <property type="entry name" value="MFS_dom"/>
</dbReference>
<accession>A0ABR0SA34</accession>
<evidence type="ECO:0000259" key="7">
    <source>
        <dbReference type="PROSITE" id="PS50850"/>
    </source>
</evidence>
<name>A0ABR0SA34_9HYPO</name>
<dbReference type="EMBL" id="JAVFKD010000015">
    <property type="protein sequence ID" value="KAK5989003.1"/>
    <property type="molecule type" value="Genomic_DNA"/>
</dbReference>
<evidence type="ECO:0000313" key="9">
    <source>
        <dbReference type="Proteomes" id="UP001338125"/>
    </source>
</evidence>
<gene>
    <name evidence="8" type="ORF">PT974_10501</name>
</gene>
<comment type="subcellular location">
    <subcellularLocation>
        <location evidence="1">Membrane</location>
        <topology evidence="1">Multi-pass membrane protein</topology>
    </subcellularLocation>
</comment>
<feature type="region of interest" description="Disordered" evidence="5">
    <location>
        <begin position="252"/>
        <end position="274"/>
    </location>
</feature>
<feature type="transmembrane region" description="Helical" evidence="6">
    <location>
        <begin position="397"/>
        <end position="415"/>
    </location>
</feature>
<feature type="transmembrane region" description="Helical" evidence="6">
    <location>
        <begin position="131"/>
        <end position="150"/>
    </location>
</feature>
<protein>
    <submittedName>
        <fullName evidence="8">Efflux pump ustT</fullName>
    </submittedName>
</protein>
<keyword evidence="4 6" id="KW-0472">Membrane</keyword>
<dbReference type="InterPro" id="IPR011701">
    <property type="entry name" value="MFS"/>
</dbReference>
<feature type="transmembrane region" description="Helical" evidence="6">
    <location>
        <begin position="296"/>
        <end position="317"/>
    </location>
</feature>
<reference evidence="8 9" key="1">
    <citation type="submission" date="2024-01" db="EMBL/GenBank/DDBJ databases">
        <title>Complete genome of Cladobotryum mycophilum ATHUM6906.</title>
        <authorList>
            <person name="Christinaki A.C."/>
            <person name="Myridakis A.I."/>
            <person name="Kouvelis V.N."/>
        </authorList>
    </citation>
    <scope>NUCLEOTIDE SEQUENCE [LARGE SCALE GENOMIC DNA]</scope>
    <source>
        <strain evidence="8 9">ATHUM6906</strain>
    </source>
</reference>
<keyword evidence="2 6" id="KW-0812">Transmembrane</keyword>
<feature type="transmembrane region" description="Helical" evidence="6">
    <location>
        <begin position="372"/>
        <end position="391"/>
    </location>
</feature>
<dbReference type="Proteomes" id="UP001338125">
    <property type="component" value="Unassembled WGS sequence"/>
</dbReference>
<evidence type="ECO:0000256" key="5">
    <source>
        <dbReference type="SAM" id="MobiDB-lite"/>
    </source>
</evidence>
<evidence type="ECO:0000313" key="8">
    <source>
        <dbReference type="EMBL" id="KAK5989003.1"/>
    </source>
</evidence>
<feature type="compositionally biased region" description="Basic and acidic residues" evidence="5">
    <location>
        <begin position="1"/>
        <end position="10"/>
    </location>
</feature>
<dbReference type="Gene3D" id="1.20.1250.20">
    <property type="entry name" value="MFS general substrate transporter like domains"/>
    <property type="match status" value="1"/>
</dbReference>
<feature type="transmembrane region" description="Helical" evidence="6">
    <location>
        <begin position="225"/>
        <end position="245"/>
    </location>
</feature>
<dbReference type="PANTHER" id="PTHR23507:SF1">
    <property type="entry name" value="FI18259P1-RELATED"/>
    <property type="match status" value="1"/>
</dbReference>
<sequence length="507" mass="55069">MDTHADRHSETTPLLQENGGDEPDQQPNLRAQAQRLLLLVCVSIVAIDFGSYLSYAPQIEIFESIICRRLHSSGLDFVYHANNSTSVCKSDDVQSELALLVGWNQSFNQLPGILLALPYGLMADRVGRKTVLLLSLIGLLMEEVVIRMIVWWSDFIPLRVIWLAPLFQIAGGGPQIATSMAYTMISDVFPAERKSSIFFLLAAVILLGEILATPISAVLMSYTPWLPSLLGIAFEVIGLAAAALVTETLPKSSKVEDDEREQGPGQHSVSGDQDGWAAQMSQRWNRLRHSHYDFSLSMNLFLIIGAFILASIGTQALQLVIQYASKRFSWSIAEASFLVTIKGIVNLVLLLVLLPRLSLILGKHMPTAIKDLIIVQGSAWMLALGTAIMAFATHPGLFIVGICTFALGWGFYSALRSMATAIVSPSQTGVLNTTIALSQSMGSMAAGPLLALAFRRGIELGGVWTGLPYMIATVLFVGASILVWGMRIPRLVDDAESASLPSDLEPT</sequence>
<keyword evidence="3 6" id="KW-1133">Transmembrane helix</keyword>
<feature type="region of interest" description="Disordered" evidence="5">
    <location>
        <begin position="1"/>
        <end position="27"/>
    </location>
</feature>
<feature type="transmembrane region" description="Helical" evidence="6">
    <location>
        <begin position="162"/>
        <end position="185"/>
    </location>
</feature>
<feature type="transmembrane region" description="Helical" evidence="6">
    <location>
        <begin position="435"/>
        <end position="454"/>
    </location>
</feature>
<comment type="caution">
    <text evidence="8">The sequence shown here is derived from an EMBL/GenBank/DDBJ whole genome shotgun (WGS) entry which is preliminary data.</text>
</comment>